<keyword evidence="3" id="KW-1185">Reference proteome</keyword>
<sequence>MLEEASELENSEAPRELPLTPLTAGSSDWADEASYITWSNDVMRKEIRDLERKRSGDLLKKHDAPKFSEEHFWGFGWWEKVMGRRISKTNENNEHNNNPKE</sequence>
<name>A0A9X0D5L4_9CNID</name>
<dbReference type="EMBL" id="MU825874">
    <property type="protein sequence ID" value="KAJ7387371.1"/>
    <property type="molecule type" value="Genomic_DNA"/>
</dbReference>
<organism evidence="2 3">
    <name type="scientific">Desmophyllum pertusum</name>
    <dbReference type="NCBI Taxonomy" id="174260"/>
    <lineage>
        <taxon>Eukaryota</taxon>
        <taxon>Metazoa</taxon>
        <taxon>Cnidaria</taxon>
        <taxon>Anthozoa</taxon>
        <taxon>Hexacorallia</taxon>
        <taxon>Scleractinia</taxon>
        <taxon>Caryophylliina</taxon>
        <taxon>Caryophylliidae</taxon>
        <taxon>Desmophyllum</taxon>
    </lineage>
</organism>
<protein>
    <submittedName>
        <fullName evidence="2">Uncharacterized protein</fullName>
    </submittedName>
</protein>
<feature type="region of interest" description="Disordered" evidence="1">
    <location>
        <begin position="1"/>
        <end position="26"/>
    </location>
</feature>
<dbReference type="AlphaFoldDB" id="A0A9X0D5L4"/>
<evidence type="ECO:0000313" key="2">
    <source>
        <dbReference type="EMBL" id="KAJ7387371.1"/>
    </source>
</evidence>
<evidence type="ECO:0000313" key="3">
    <source>
        <dbReference type="Proteomes" id="UP001163046"/>
    </source>
</evidence>
<proteinExistence type="predicted"/>
<reference evidence="2" key="1">
    <citation type="submission" date="2023-01" db="EMBL/GenBank/DDBJ databases">
        <title>Genome assembly of the deep-sea coral Lophelia pertusa.</title>
        <authorList>
            <person name="Herrera S."/>
            <person name="Cordes E."/>
        </authorList>
    </citation>
    <scope>NUCLEOTIDE SEQUENCE</scope>
    <source>
        <strain evidence="2">USNM1676648</strain>
        <tissue evidence="2">Polyp</tissue>
    </source>
</reference>
<comment type="caution">
    <text evidence="2">The sequence shown here is derived from an EMBL/GenBank/DDBJ whole genome shotgun (WGS) entry which is preliminary data.</text>
</comment>
<dbReference type="OrthoDB" id="548867at2759"/>
<gene>
    <name evidence="2" type="ORF">OS493_004365</name>
</gene>
<accession>A0A9X0D5L4</accession>
<feature type="compositionally biased region" description="Acidic residues" evidence="1">
    <location>
        <begin position="1"/>
        <end position="10"/>
    </location>
</feature>
<dbReference type="Proteomes" id="UP001163046">
    <property type="component" value="Unassembled WGS sequence"/>
</dbReference>
<evidence type="ECO:0000256" key="1">
    <source>
        <dbReference type="SAM" id="MobiDB-lite"/>
    </source>
</evidence>